<accession>A0A077R1A5</accession>
<feature type="region of interest" description="Disordered" evidence="1">
    <location>
        <begin position="1"/>
        <end position="67"/>
    </location>
</feature>
<feature type="compositionally biased region" description="Polar residues" evidence="1">
    <location>
        <begin position="37"/>
        <end position="52"/>
    </location>
</feature>
<organism evidence="2">
    <name type="scientific">Melanopsichium pennsylvanicum 4</name>
    <dbReference type="NCBI Taxonomy" id="1398559"/>
    <lineage>
        <taxon>Eukaryota</taxon>
        <taxon>Fungi</taxon>
        <taxon>Dikarya</taxon>
        <taxon>Basidiomycota</taxon>
        <taxon>Ustilaginomycotina</taxon>
        <taxon>Ustilaginomycetes</taxon>
        <taxon>Ustilaginales</taxon>
        <taxon>Ustilaginaceae</taxon>
        <taxon>Melanopsichium</taxon>
    </lineage>
</organism>
<evidence type="ECO:0000256" key="1">
    <source>
        <dbReference type="SAM" id="MobiDB-lite"/>
    </source>
</evidence>
<feature type="compositionally biased region" description="Low complexity" evidence="1">
    <location>
        <begin position="53"/>
        <end position="67"/>
    </location>
</feature>
<reference evidence="2" key="1">
    <citation type="journal article" date="2014" name="Genome Biol. Evol.">
        <title>Gene Loss Rather Than Gene Gain Is Associated with a Host Jump from Monocots to Dicots in the Smut Fungus Melanopsichium pennsylvanicum.</title>
        <authorList>
            <person name="Sharma R."/>
            <person name="Mishra B."/>
            <person name="Runge F."/>
            <person name="Thines M."/>
        </authorList>
    </citation>
    <scope>NUCLEOTIDE SEQUENCE</scope>
    <source>
        <strain evidence="2">4</strain>
    </source>
</reference>
<feature type="compositionally biased region" description="Low complexity" evidence="1">
    <location>
        <begin position="1"/>
        <end position="16"/>
    </location>
</feature>
<dbReference type="AlphaFoldDB" id="A0A077R1A5"/>
<sequence length="180" mass="18765">MRPPQQQTQTSQAQPFPIRPGAGGSNGAQHRPPPVPTNTGAKQGTPQQQNARPPNNTATVNNGANVSPSMPATIQALQQQLAISLATSNLSAEQINGLAIQLYKQAQAQQVQAQAQVQQQQPGGISATGVRPQQANVVATAAAGGNTGNARPPQQILNQAIQALALQNAKNQQSQQQQQQ</sequence>
<proteinExistence type="predicted"/>
<name>A0A077R1A5_9BASI</name>
<dbReference type="EMBL" id="HG529683">
    <property type="protein sequence ID" value="CDI56280.1"/>
    <property type="molecule type" value="Genomic_DNA"/>
</dbReference>
<protein>
    <submittedName>
        <fullName evidence="2">Uncharacterized protein</fullName>
    </submittedName>
</protein>
<evidence type="ECO:0000313" key="2">
    <source>
        <dbReference type="EMBL" id="CDI56280.1"/>
    </source>
</evidence>